<dbReference type="SUPFAM" id="SSF51569">
    <property type="entry name" value="Aldolase"/>
    <property type="match status" value="1"/>
</dbReference>
<comment type="catalytic activity">
    <reaction evidence="10">
        <text>(4R)-4-hydroxy-2-oxoglutarate = glyoxylate + pyruvate</text>
        <dbReference type="Rhea" id="RHEA:30687"/>
        <dbReference type="ChEBI" id="CHEBI:15361"/>
        <dbReference type="ChEBI" id="CHEBI:36655"/>
        <dbReference type="ChEBI" id="CHEBI:62213"/>
        <dbReference type="EC" id="4.1.3.16"/>
    </reaction>
</comment>
<evidence type="ECO:0000256" key="3">
    <source>
        <dbReference type="ARBA" id="ARBA00011881"/>
    </source>
</evidence>
<dbReference type="PROSITE" id="PS00666">
    <property type="entry name" value="DHDPS_2"/>
    <property type="match status" value="1"/>
</dbReference>
<dbReference type="CDD" id="cd00408">
    <property type="entry name" value="DHDPS-like"/>
    <property type="match status" value="1"/>
</dbReference>
<evidence type="ECO:0000256" key="11">
    <source>
        <dbReference type="ARBA" id="ARBA00033613"/>
    </source>
</evidence>
<keyword evidence="6" id="KW-0456">Lyase</keyword>
<evidence type="ECO:0000256" key="9">
    <source>
        <dbReference type="ARBA" id="ARBA00032879"/>
    </source>
</evidence>
<accession>A0ABM0GQW0</accession>
<dbReference type="Proteomes" id="UP000694865">
    <property type="component" value="Unplaced"/>
</dbReference>
<dbReference type="GeneID" id="100372772"/>
<protein>
    <recommendedName>
        <fullName evidence="5">4-hydroxy-2-oxoglutarate aldolase, mitochondrial</fullName>
        <ecNumber evidence="4">4.1.3.16</ecNumber>
    </recommendedName>
    <alternativeName>
        <fullName evidence="9">Dihydrodipicolinate synthase-like</fullName>
    </alternativeName>
    <alternativeName>
        <fullName evidence="8">Probable 2-keto-4-hydroxyglutarate aldolase</fullName>
    </alternativeName>
</protein>
<dbReference type="InterPro" id="IPR020625">
    <property type="entry name" value="Schiff_base-form_aldolases_AS"/>
</dbReference>
<evidence type="ECO:0000256" key="8">
    <source>
        <dbReference type="ARBA" id="ARBA00030874"/>
    </source>
</evidence>
<name>A0ABM0GQW0_SACKO</name>
<evidence type="ECO:0000256" key="10">
    <source>
        <dbReference type="ARBA" id="ARBA00033610"/>
    </source>
</evidence>
<comment type="function">
    <text evidence="1">Catalyzes the final step in the metabolic pathway of hydroxyproline.</text>
</comment>
<evidence type="ECO:0000313" key="13">
    <source>
        <dbReference type="RefSeq" id="XP_002735311.2"/>
    </source>
</evidence>
<evidence type="ECO:0000256" key="6">
    <source>
        <dbReference type="ARBA" id="ARBA00023239"/>
    </source>
</evidence>
<dbReference type="InterPro" id="IPR002220">
    <property type="entry name" value="DapA-like"/>
</dbReference>
<evidence type="ECO:0000313" key="12">
    <source>
        <dbReference type="Proteomes" id="UP000694865"/>
    </source>
</evidence>
<dbReference type="Pfam" id="PF00701">
    <property type="entry name" value="DHDPS"/>
    <property type="match status" value="1"/>
</dbReference>
<evidence type="ECO:0000256" key="1">
    <source>
        <dbReference type="ARBA" id="ARBA00002577"/>
    </source>
</evidence>
<dbReference type="PANTHER" id="PTHR12128:SF66">
    <property type="entry name" value="4-HYDROXY-2-OXOGLUTARATE ALDOLASE, MITOCHONDRIAL"/>
    <property type="match status" value="1"/>
</dbReference>
<sequence>MSSSGRNLDIAGIFPPIPTPFDNNENVSWEHLEQNLKKWNQIPFKGYVVQGSNGEYTYLTKDERVEVVSRVRKGTPKDKLIIAGSGCESTRDTVEMSKLMASAGADAVLVVTPCYYKAQMKAAALEQHYRKVADESPIPVILYSVPGNTTIDLPVDVAVNLSSHPNIIGMKESGGDVSPTCMCQSSLSTILADILCIYTISPDVVHR</sequence>
<dbReference type="Gene3D" id="3.20.20.70">
    <property type="entry name" value="Aldolase class I"/>
    <property type="match status" value="1"/>
</dbReference>
<dbReference type="PANTHER" id="PTHR12128">
    <property type="entry name" value="DIHYDRODIPICOLINATE SYNTHASE"/>
    <property type="match status" value="1"/>
</dbReference>
<gene>
    <name evidence="13" type="primary">LOC100372772</name>
</gene>
<keyword evidence="12" id="KW-1185">Reference proteome</keyword>
<comment type="catalytic activity">
    <reaction evidence="11">
        <text>(4S)-4-hydroxy-2-oxoglutarate = glyoxylate + pyruvate</text>
        <dbReference type="Rhea" id="RHEA:35639"/>
        <dbReference type="ChEBI" id="CHEBI:15361"/>
        <dbReference type="ChEBI" id="CHEBI:36655"/>
        <dbReference type="ChEBI" id="CHEBI:71685"/>
        <dbReference type="EC" id="4.1.3.16"/>
    </reaction>
</comment>
<dbReference type="SMART" id="SM01130">
    <property type="entry name" value="DHDPS"/>
    <property type="match status" value="1"/>
</dbReference>
<comment type="similarity">
    <text evidence="2">Belongs to the DapA family.</text>
</comment>
<dbReference type="EC" id="4.1.3.16" evidence="4"/>
<evidence type="ECO:0000256" key="4">
    <source>
        <dbReference type="ARBA" id="ARBA00012215"/>
    </source>
</evidence>
<dbReference type="InterPro" id="IPR013785">
    <property type="entry name" value="Aldolase_TIM"/>
</dbReference>
<evidence type="ECO:0000256" key="2">
    <source>
        <dbReference type="ARBA" id="ARBA00007592"/>
    </source>
</evidence>
<evidence type="ECO:0000256" key="7">
    <source>
        <dbReference type="ARBA" id="ARBA00023270"/>
    </source>
</evidence>
<organism evidence="12 13">
    <name type="scientific">Saccoglossus kowalevskii</name>
    <name type="common">Acorn worm</name>
    <dbReference type="NCBI Taxonomy" id="10224"/>
    <lineage>
        <taxon>Eukaryota</taxon>
        <taxon>Metazoa</taxon>
        <taxon>Hemichordata</taxon>
        <taxon>Enteropneusta</taxon>
        <taxon>Harrimaniidae</taxon>
        <taxon>Saccoglossus</taxon>
    </lineage>
</organism>
<proteinExistence type="inferred from homology"/>
<comment type="subunit">
    <text evidence="3">Homotetramer.</text>
</comment>
<dbReference type="PRINTS" id="PR00146">
    <property type="entry name" value="DHPICSNTHASE"/>
</dbReference>
<evidence type="ECO:0000256" key="5">
    <source>
        <dbReference type="ARBA" id="ARBA00018425"/>
    </source>
</evidence>
<dbReference type="RefSeq" id="XP_002735311.2">
    <property type="nucleotide sequence ID" value="XM_002735265.2"/>
</dbReference>
<keyword evidence="7" id="KW-0704">Schiff base</keyword>
<reference evidence="13" key="1">
    <citation type="submission" date="2025-08" db="UniProtKB">
        <authorList>
            <consortium name="RefSeq"/>
        </authorList>
    </citation>
    <scope>IDENTIFICATION</scope>
    <source>
        <tissue evidence="13">Testes</tissue>
    </source>
</reference>